<keyword evidence="2" id="KW-0650">Protein phosphatase inhibitor</keyword>
<sequence length="99" mass="10876">MEPGSPKKIQFAVPPLQGQLDPQAAEHIRRRRPTPATLQIYRQPGPDVGDHQSTSGESQNSDTSQRKQSAYAPPTMKGKLENTVPEEEGEEEEGSSHDV</sequence>
<name>A0A1A8DFA4_NOTKA</name>
<evidence type="ECO:0000256" key="2">
    <source>
        <dbReference type="ARBA" id="ARBA00023272"/>
    </source>
</evidence>
<dbReference type="EMBL" id="HAEA01004277">
    <property type="protein sequence ID" value="SBQ32757.1"/>
    <property type="molecule type" value="Transcribed_RNA"/>
</dbReference>
<evidence type="ECO:0000256" key="3">
    <source>
        <dbReference type="SAM" id="MobiDB-lite"/>
    </source>
</evidence>
<dbReference type="GO" id="GO:0035556">
    <property type="term" value="P:intracellular signal transduction"/>
    <property type="evidence" value="ECO:0007669"/>
    <property type="project" value="TreeGrafter"/>
</dbReference>
<accession>A0A1A8DFA4</accession>
<comment type="similarity">
    <text evidence="1">Belongs to the protein phosphatase inhibitor 1 family.</text>
</comment>
<organism evidence="4">
    <name type="scientific">Nothobranchius kadleci</name>
    <name type="common">African annual killifish</name>
    <dbReference type="NCBI Taxonomy" id="1051664"/>
    <lineage>
        <taxon>Eukaryota</taxon>
        <taxon>Metazoa</taxon>
        <taxon>Chordata</taxon>
        <taxon>Craniata</taxon>
        <taxon>Vertebrata</taxon>
        <taxon>Euteleostomi</taxon>
        <taxon>Actinopterygii</taxon>
        <taxon>Neopterygii</taxon>
        <taxon>Teleostei</taxon>
        <taxon>Neoteleostei</taxon>
        <taxon>Acanthomorphata</taxon>
        <taxon>Ovalentaria</taxon>
        <taxon>Atherinomorphae</taxon>
        <taxon>Cyprinodontiformes</taxon>
        <taxon>Nothobranchiidae</taxon>
        <taxon>Nothobranchius</taxon>
    </lineage>
</organism>
<feature type="compositionally biased region" description="Acidic residues" evidence="3">
    <location>
        <begin position="84"/>
        <end position="93"/>
    </location>
</feature>
<dbReference type="AlphaFoldDB" id="A0A1A8DFA4"/>
<dbReference type="GO" id="GO:0005737">
    <property type="term" value="C:cytoplasm"/>
    <property type="evidence" value="ECO:0007669"/>
    <property type="project" value="TreeGrafter"/>
</dbReference>
<evidence type="ECO:0000313" key="4">
    <source>
        <dbReference type="EMBL" id="SBQ32757.1"/>
    </source>
</evidence>
<dbReference type="Pfam" id="PF05395">
    <property type="entry name" value="DARPP-32"/>
    <property type="match status" value="1"/>
</dbReference>
<evidence type="ECO:0000256" key="1">
    <source>
        <dbReference type="ARBA" id="ARBA00007775"/>
    </source>
</evidence>
<feature type="compositionally biased region" description="Polar residues" evidence="3">
    <location>
        <begin position="51"/>
        <end position="68"/>
    </location>
</feature>
<proteinExistence type="inferred from homology"/>
<reference evidence="4" key="2">
    <citation type="submission" date="2016-06" db="EMBL/GenBank/DDBJ databases">
        <title>The genome of a short-lived fish provides insights into sex chromosome evolution and the genetic control of aging.</title>
        <authorList>
            <person name="Reichwald K."/>
            <person name="Felder M."/>
            <person name="Petzold A."/>
            <person name="Koch P."/>
            <person name="Groth M."/>
            <person name="Platzer M."/>
        </authorList>
    </citation>
    <scope>NUCLEOTIDE SEQUENCE</scope>
    <source>
        <tissue evidence="4">Brain</tissue>
    </source>
</reference>
<protein>
    <submittedName>
        <fullName evidence="4">Protein phosphatase 1, regulatory (Inhibitor) subunit 1C</fullName>
    </submittedName>
</protein>
<reference evidence="4" key="1">
    <citation type="submission" date="2016-05" db="EMBL/GenBank/DDBJ databases">
        <authorList>
            <person name="Lavstsen T."/>
            <person name="Jespersen J.S."/>
        </authorList>
    </citation>
    <scope>NUCLEOTIDE SEQUENCE</scope>
    <source>
        <tissue evidence="4">Brain</tissue>
    </source>
</reference>
<dbReference type="GO" id="GO:0004864">
    <property type="term" value="F:protein phosphatase inhibitor activity"/>
    <property type="evidence" value="ECO:0007669"/>
    <property type="project" value="UniProtKB-KW"/>
</dbReference>
<gene>
    <name evidence="4" type="primary">PPP1R1C</name>
</gene>
<dbReference type="InterPro" id="IPR008466">
    <property type="entry name" value="PPP1R1A/B/C"/>
</dbReference>
<dbReference type="PANTHER" id="PTHR15417">
    <property type="entry name" value="PROTEIN PHOSPHATASE INHIBITOR AND DOPAMINE- AND CAMP-REGULATED NEURONAL PHOSPHOPROTEIN"/>
    <property type="match status" value="1"/>
</dbReference>
<feature type="region of interest" description="Disordered" evidence="3">
    <location>
        <begin position="1"/>
        <end position="99"/>
    </location>
</feature>